<organism evidence="3 4">
    <name type="scientific">Polluticaenibacter yanchengensis</name>
    <dbReference type="NCBI Taxonomy" id="3014562"/>
    <lineage>
        <taxon>Bacteria</taxon>
        <taxon>Pseudomonadati</taxon>
        <taxon>Bacteroidota</taxon>
        <taxon>Chitinophagia</taxon>
        <taxon>Chitinophagales</taxon>
        <taxon>Chitinophagaceae</taxon>
        <taxon>Polluticaenibacter</taxon>
    </lineage>
</organism>
<dbReference type="InterPro" id="IPR003431">
    <property type="entry name" value="B-propeller_Phytase"/>
</dbReference>
<dbReference type="Proteomes" id="UP001210231">
    <property type="component" value="Unassembled WGS sequence"/>
</dbReference>
<dbReference type="PROSITE" id="PS51257">
    <property type="entry name" value="PROKAR_LIPOPROTEIN"/>
    <property type="match status" value="1"/>
</dbReference>
<evidence type="ECO:0000313" key="3">
    <source>
        <dbReference type="EMBL" id="MDA3613920.1"/>
    </source>
</evidence>
<reference evidence="3 4" key="1">
    <citation type="submission" date="2022-12" db="EMBL/GenBank/DDBJ databases">
        <title>Chitinophagaceae gen. sp. nov., a new member of the family Chitinophagaceae, isolated from soil in a chemical factory.</title>
        <authorList>
            <person name="Ke Z."/>
        </authorList>
    </citation>
    <scope>NUCLEOTIDE SEQUENCE [LARGE SCALE GENOMIC DNA]</scope>
    <source>
        <strain evidence="3 4">LY-5</strain>
    </source>
</reference>
<proteinExistence type="predicted"/>
<dbReference type="Gene3D" id="2.120.10.30">
    <property type="entry name" value="TolB, C-terminal domain"/>
    <property type="match status" value="1"/>
</dbReference>
<keyword evidence="1" id="KW-0732">Signal</keyword>
<accession>A0ABT4UGL6</accession>
<gene>
    <name evidence="3" type="ORF">O3P16_03815</name>
</gene>
<dbReference type="InterPro" id="IPR011042">
    <property type="entry name" value="6-blade_b-propeller_TolB-like"/>
</dbReference>
<keyword evidence="4" id="KW-1185">Reference proteome</keyword>
<sequence length="365" mass="40187">MKKVKLILPVLVATCLLQSCGNNQPKEDIAAKPEVTTGNLADAITPLKPVIITDTVEFDTDDPAIWLHPTDKAQSLIIGTDKETGGGIYAFDLNGKIVKKLTGLQRPNNIDIAYGLSLNSKPTDIAVFTERKANKIRIVSLPDLAFIDNGGIEIFKGEKGEGFNEGMGIALYTSPDKKIYAIVGRKNGPADGYLWQYELDGKAGTVTANVVRKFGKYSAKKEIEAIAVDNENGFVYYSDEQSGIRKYYADPAKGNEELAFFGTTGFTDDHEGISIYKTGDSTGYILVSNQQDNSFMVYPREGSGNIHQHNLITKIQMSTIESDGSDVTNISLNNQFPNGLFVAMSNGKVFHYYDWRDLEKRILKK</sequence>
<evidence type="ECO:0000259" key="2">
    <source>
        <dbReference type="PROSITE" id="PS51662"/>
    </source>
</evidence>
<evidence type="ECO:0000256" key="1">
    <source>
        <dbReference type="SAM" id="SignalP"/>
    </source>
</evidence>
<comment type="caution">
    <text evidence="3">The sequence shown here is derived from an EMBL/GenBank/DDBJ whole genome shotgun (WGS) entry which is preliminary data.</text>
</comment>
<dbReference type="Pfam" id="PF02333">
    <property type="entry name" value="Phytase"/>
    <property type="match status" value="1"/>
</dbReference>
<feature type="domain" description="BPP" evidence="2">
    <location>
        <begin position="37"/>
        <end position="362"/>
    </location>
</feature>
<feature type="signal peptide" evidence="1">
    <location>
        <begin position="1"/>
        <end position="21"/>
    </location>
</feature>
<dbReference type="EMBL" id="JAQGEF010000003">
    <property type="protein sequence ID" value="MDA3613920.1"/>
    <property type="molecule type" value="Genomic_DNA"/>
</dbReference>
<evidence type="ECO:0000313" key="4">
    <source>
        <dbReference type="Proteomes" id="UP001210231"/>
    </source>
</evidence>
<dbReference type="PROSITE" id="PS51662">
    <property type="entry name" value="BP_PHYTASE"/>
    <property type="match status" value="1"/>
</dbReference>
<feature type="chain" id="PRO_5045171375" evidence="1">
    <location>
        <begin position="22"/>
        <end position="365"/>
    </location>
</feature>
<name>A0ABT4UGL6_9BACT</name>
<dbReference type="SUPFAM" id="SSF50956">
    <property type="entry name" value="Thermostable phytase (3-phytase)"/>
    <property type="match status" value="1"/>
</dbReference>
<dbReference type="RefSeq" id="WP_407030250.1">
    <property type="nucleotide sequence ID" value="NZ_JAQGEF010000003.1"/>
</dbReference>
<protein>
    <submittedName>
        <fullName evidence="3">Phytase</fullName>
    </submittedName>
</protein>